<gene>
    <name evidence="3" type="ORF">SAMN06296036_10914</name>
</gene>
<protein>
    <submittedName>
        <fullName evidence="3">Cysteine desulfuration protein SufE</fullName>
    </submittedName>
</protein>
<proteinExistence type="inferred from homology"/>
<evidence type="ECO:0000313" key="3">
    <source>
        <dbReference type="EMBL" id="SMF28462.1"/>
    </source>
</evidence>
<organism evidence="3 4">
    <name type="scientific">Pseudobacteriovorax antillogorgiicola</name>
    <dbReference type="NCBI Taxonomy" id="1513793"/>
    <lineage>
        <taxon>Bacteria</taxon>
        <taxon>Pseudomonadati</taxon>
        <taxon>Bdellovibrionota</taxon>
        <taxon>Oligoflexia</taxon>
        <taxon>Oligoflexales</taxon>
        <taxon>Pseudobacteriovoracaceae</taxon>
        <taxon>Pseudobacteriovorax</taxon>
    </lineage>
</organism>
<dbReference type="InterPro" id="IPR003808">
    <property type="entry name" value="Fe-S_metab-assoc_dom"/>
</dbReference>
<dbReference type="SUPFAM" id="SSF82649">
    <property type="entry name" value="SufE/NifU"/>
    <property type="match status" value="1"/>
</dbReference>
<dbReference type="RefSeq" id="WP_159455353.1">
    <property type="nucleotide sequence ID" value="NZ_FWZT01000009.1"/>
</dbReference>
<dbReference type="STRING" id="1513793.SAMN06296036_10914"/>
<dbReference type="Gene3D" id="3.90.1010.10">
    <property type="match status" value="1"/>
</dbReference>
<dbReference type="PANTHER" id="PTHR43597">
    <property type="entry name" value="SULFUR ACCEPTOR PROTEIN CSDE"/>
    <property type="match status" value="1"/>
</dbReference>
<name>A0A1Y6BTT3_9BACT</name>
<evidence type="ECO:0000259" key="2">
    <source>
        <dbReference type="Pfam" id="PF02657"/>
    </source>
</evidence>
<sequence>MQTLEEKKTELTAKLKQIPNKDERLKFIIEQGKAMPPMADKFKIDQFLVKGCISKAWLFPQLKDGRILFHADSEAMIVKGIIAILLQVYSEATPEEVLQEDGSFLADVGVTEHLSMNRRNGLANVLKMIQAYATAFKAQS</sequence>
<dbReference type="Proteomes" id="UP000192907">
    <property type="component" value="Unassembled WGS sequence"/>
</dbReference>
<reference evidence="4" key="1">
    <citation type="submission" date="2017-04" db="EMBL/GenBank/DDBJ databases">
        <authorList>
            <person name="Varghese N."/>
            <person name="Submissions S."/>
        </authorList>
    </citation>
    <scope>NUCLEOTIDE SEQUENCE [LARGE SCALE GENOMIC DNA]</scope>
    <source>
        <strain evidence="4">RKEM611</strain>
    </source>
</reference>
<dbReference type="PANTHER" id="PTHR43597:SF5">
    <property type="entry name" value="SUFE-LIKE PROTEIN 2, CHLOROPLASTIC"/>
    <property type="match status" value="1"/>
</dbReference>
<feature type="domain" description="Fe-S metabolism associated" evidence="2">
    <location>
        <begin position="14"/>
        <end position="131"/>
    </location>
</feature>
<dbReference type="Pfam" id="PF02657">
    <property type="entry name" value="SufE"/>
    <property type="match status" value="1"/>
</dbReference>
<comment type="similarity">
    <text evidence="1">Belongs to the SufE family.</text>
</comment>
<accession>A0A1Y6BTT3</accession>
<evidence type="ECO:0000256" key="1">
    <source>
        <dbReference type="ARBA" id="ARBA00010282"/>
    </source>
</evidence>
<dbReference type="EMBL" id="FWZT01000009">
    <property type="protein sequence ID" value="SMF28462.1"/>
    <property type="molecule type" value="Genomic_DNA"/>
</dbReference>
<keyword evidence="4" id="KW-1185">Reference proteome</keyword>
<evidence type="ECO:0000313" key="4">
    <source>
        <dbReference type="Proteomes" id="UP000192907"/>
    </source>
</evidence>
<dbReference type="AlphaFoldDB" id="A0A1Y6BTT3"/>